<evidence type="ECO:0000256" key="6">
    <source>
        <dbReference type="SAM" id="MobiDB-lite"/>
    </source>
</evidence>
<protein>
    <recommendedName>
        <fullName evidence="7">HSF-type DNA-binding domain-containing protein</fullName>
    </recommendedName>
</protein>
<dbReference type="Gene3D" id="1.10.10.10">
    <property type="entry name" value="Winged helix-like DNA-binding domain superfamily/Winged helix DNA-binding domain"/>
    <property type="match status" value="1"/>
</dbReference>
<reference evidence="8 9" key="1">
    <citation type="journal article" date="2020" name="Elife">
        <title>Loss of centromere function drives karyotype evolution in closely related Malassezia species.</title>
        <authorList>
            <person name="Sankaranarayanan S.R."/>
            <person name="Ianiri G."/>
            <person name="Coelho M.A."/>
            <person name="Reza M.H."/>
            <person name="Thimmappa B.C."/>
            <person name="Ganguly P."/>
            <person name="Vadnala R.N."/>
            <person name="Sun S."/>
            <person name="Siddharthan R."/>
            <person name="Tellgren-Roth C."/>
            <person name="Dawson T.L."/>
            <person name="Heitman J."/>
            <person name="Sanyal K."/>
        </authorList>
    </citation>
    <scope>NUCLEOTIDE SEQUENCE [LARGE SCALE GENOMIC DNA]</scope>
    <source>
        <strain evidence="8">CBS14141</strain>
    </source>
</reference>
<feature type="compositionally biased region" description="Acidic residues" evidence="6">
    <location>
        <begin position="349"/>
        <end position="370"/>
    </location>
</feature>
<organism evidence="8 9">
    <name type="scientific">Malassezia furfur</name>
    <name type="common">Pityriasis versicolor infection agent</name>
    <name type="synonym">Pityrosporum furfur</name>
    <dbReference type="NCBI Taxonomy" id="55194"/>
    <lineage>
        <taxon>Eukaryota</taxon>
        <taxon>Fungi</taxon>
        <taxon>Dikarya</taxon>
        <taxon>Basidiomycota</taxon>
        <taxon>Ustilaginomycotina</taxon>
        <taxon>Malasseziomycetes</taxon>
        <taxon>Malasseziales</taxon>
        <taxon>Malasseziaceae</taxon>
        <taxon>Malassezia</taxon>
    </lineage>
</organism>
<evidence type="ECO:0000256" key="2">
    <source>
        <dbReference type="ARBA" id="ARBA00006403"/>
    </source>
</evidence>
<feature type="compositionally biased region" description="Acidic residues" evidence="6">
    <location>
        <begin position="173"/>
        <end position="183"/>
    </location>
</feature>
<evidence type="ECO:0000256" key="1">
    <source>
        <dbReference type="ARBA" id="ARBA00004123"/>
    </source>
</evidence>
<dbReference type="Pfam" id="PF00447">
    <property type="entry name" value="HSF_DNA-bind"/>
    <property type="match status" value="1"/>
</dbReference>
<comment type="subcellular location">
    <subcellularLocation>
        <location evidence="1">Nucleus</location>
    </subcellularLocation>
</comment>
<comment type="similarity">
    <text evidence="2 5">Belongs to the HSF family.</text>
</comment>
<feature type="compositionally biased region" description="Low complexity" evidence="6">
    <location>
        <begin position="279"/>
        <end position="292"/>
    </location>
</feature>
<sequence length="665" mass="71612">MRLDTPPQWGCVARSVAIFTDAGSSRYHPTQSSGLRVRLRYACTSPRVQCKMTNLVASHSPPPGLGADVPDTELHASHSPVEIPTPPDEMMLGEAVSSDRAHVAPVKEAPRLFPPLYPRSADEKPVASPLAALYRASQFDAPSRSAFRYAGFRPFGVSPFQMSAERQSRVSDDEAMDDADMSVDDVFSVASQRDGRRERMTSADVDVLDAPDTSPCFASRSYENDDATPAFESSLSSSGRAPVPVPSRASSSASSRRLSMRSVGSPVEASGLSMTPGTSARRSPYSVPSRSPGAMGPLSQAYAMGMTPSHGVPRVPARLPLWAGQPRAWVRRSVGPSTSAPAHASVFALDDDETDDEPGLPDDDATEDEGETVRVRGVAPSFSRSPSPAYDDDDLSTRHRRSRTRDERYVYAGVRGASAARVRGAPAARVAPGGMPYASSVPSRRTSYTPWSADDTQQRAQVHMAAAALDRLSMAGEYDEAPRREGAPRVVDENDEVAAIRDRLGGAANCSAFISKLWHLMINPDLYGKYIRWNEAGDTIILSNDPGVAAEFASDVLPKLFKHGNNASFVRQLNLYGFQRVSSSRLLDAAELQALSARSAGGGAGASDALPFHKSPTAYNTAAELYGAHSSFAHPRFRRGQEQWLASMKPRSSKKPKRSADDNKV</sequence>
<evidence type="ECO:0000259" key="7">
    <source>
        <dbReference type="SMART" id="SM00415"/>
    </source>
</evidence>
<dbReference type="SMART" id="SM00415">
    <property type="entry name" value="HSF"/>
    <property type="match status" value="1"/>
</dbReference>
<dbReference type="InterPro" id="IPR000232">
    <property type="entry name" value="HSF_DNA-bd"/>
</dbReference>
<dbReference type="SUPFAM" id="SSF46785">
    <property type="entry name" value="Winged helix' DNA-binding domain"/>
    <property type="match status" value="1"/>
</dbReference>
<feature type="compositionally biased region" description="Low complexity" evidence="6">
    <location>
        <begin position="240"/>
        <end position="263"/>
    </location>
</feature>
<proteinExistence type="inferred from homology"/>
<evidence type="ECO:0000256" key="5">
    <source>
        <dbReference type="RuleBase" id="RU004020"/>
    </source>
</evidence>
<dbReference type="InterPro" id="IPR036388">
    <property type="entry name" value="WH-like_DNA-bd_sf"/>
</dbReference>
<gene>
    <name evidence="8" type="ORF">GLX27_002262</name>
</gene>
<feature type="region of interest" description="Disordered" evidence="6">
    <location>
        <begin position="348"/>
        <end position="404"/>
    </location>
</feature>
<dbReference type="Proteomes" id="UP000818624">
    <property type="component" value="Chromosome 2"/>
</dbReference>
<evidence type="ECO:0000256" key="4">
    <source>
        <dbReference type="ARBA" id="ARBA00023242"/>
    </source>
</evidence>
<name>A0ABY8ES82_MALFU</name>
<dbReference type="InterPro" id="IPR036390">
    <property type="entry name" value="WH_DNA-bd_sf"/>
</dbReference>
<dbReference type="PANTHER" id="PTHR10015">
    <property type="entry name" value="HEAT SHOCK TRANSCRIPTION FACTOR"/>
    <property type="match status" value="1"/>
</dbReference>
<dbReference type="EMBL" id="CP046235">
    <property type="protein sequence ID" value="WFD47610.1"/>
    <property type="molecule type" value="Genomic_DNA"/>
</dbReference>
<evidence type="ECO:0000313" key="8">
    <source>
        <dbReference type="EMBL" id="WFD47610.1"/>
    </source>
</evidence>
<feature type="domain" description="HSF-type DNA-binding" evidence="7">
    <location>
        <begin position="509"/>
        <end position="651"/>
    </location>
</feature>
<dbReference type="PANTHER" id="PTHR10015:SF427">
    <property type="entry name" value="HEAT SHOCK FACTOR PROTEIN"/>
    <property type="match status" value="1"/>
</dbReference>
<keyword evidence="9" id="KW-1185">Reference proteome</keyword>
<keyword evidence="4" id="KW-0539">Nucleus</keyword>
<feature type="region of interest" description="Disordered" evidence="6">
    <location>
        <begin position="162"/>
        <end position="302"/>
    </location>
</feature>
<evidence type="ECO:0000313" key="9">
    <source>
        <dbReference type="Proteomes" id="UP000818624"/>
    </source>
</evidence>
<keyword evidence="3" id="KW-0238">DNA-binding</keyword>
<accession>A0ABY8ES82</accession>
<feature type="region of interest" description="Disordered" evidence="6">
    <location>
        <begin position="643"/>
        <end position="665"/>
    </location>
</feature>
<dbReference type="PRINTS" id="PR00056">
    <property type="entry name" value="HSFDOMAIN"/>
</dbReference>
<evidence type="ECO:0000256" key="3">
    <source>
        <dbReference type="ARBA" id="ARBA00023125"/>
    </source>
</evidence>